<proteinExistence type="predicted"/>
<keyword evidence="1" id="KW-0472">Membrane</keyword>
<dbReference type="Proteomes" id="UP000187209">
    <property type="component" value="Unassembled WGS sequence"/>
</dbReference>
<name>A0A1R2B7D6_9CILI</name>
<accession>A0A1R2B7D6</accession>
<evidence type="ECO:0000313" key="2">
    <source>
        <dbReference type="EMBL" id="OMJ72677.1"/>
    </source>
</evidence>
<dbReference type="AlphaFoldDB" id="A0A1R2B7D6"/>
<comment type="caution">
    <text evidence="2">The sequence shown here is derived from an EMBL/GenBank/DDBJ whole genome shotgun (WGS) entry which is preliminary data.</text>
</comment>
<sequence>MVDPSYCDDIRFDDLNDIQVSKSHDVYDTLLSKNNLKRVMRNDNSYQWTDYENDIVHAALPWIIFAILAFIMLIAAIVIRFLRCMCCKAQIKQRGRCIRVTCVSSAFILTFLGLIICSFLIYYSDQTFQSLQQVQCSAGRIPHTMINGNLPKKWIGLDDSKNDIKKIIADLENYYDNSTTILWGGTDEWLTDTYFEKVILDYYKDNQNTTVKNPNPLSQSKIPLSYISSLGPPSNFSTYTGQIQQDYEIQLKPIINSFIDLKSASIKIQNHLSETITESKYINITIYDFSDSMDKVNSNIHKWIIDHEEELKSSWRSFTFGIVIWGWFICIGVLLTVYSQAMGKPWLAHGLCCFWLFTGLIAVIGFLASAGSLAVGLVARDSCGLLDDLFTSDGIRNYDIIIPGDIAGYANTCLNGDGNLQQSLNITHFISEFLIMAADNKTIEGYNINMSLAVFPGIISNFQELKSPIDYFDAADPNVVYADQPKTNLFELNRYTDANSQHTHQSNCSINIFDQWVFSVYDCSAGYKLILNTNPKENLESSSCLVVQEWDPNDVNIRYKDCFDDCTYISDMGNYQKSVKDLTFSLAQYVDDVNNVYSDLNDQMTNINQTLYNMVNNIILLNPLIPKWFNSPYQNYDLFESIVGKKGLNEGFYCDYLKDYSSSLKMSMCSNALENVYEVFVFLFILSFFMLLLKITNLYLSRALLKGEEIY</sequence>
<gene>
    <name evidence="2" type="ORF">SteCoe_28811</name>
</gene>
<keyword evidence="1" id="KW-0812">Transmembrane</keyword>
<feature type="transmembrane region" description="Helical" evidence="1">
    <location>
        <begin position="679"/>
        <end position="700"/>
    </location>
</feature>
<dbReference type="EMBL" id="MPUH01000881">
    <property type="protein sequence ID" value="OMJ72677.1"/>
    <property type="molecule type" value="Genomic_DNA"/>
</dbReference>
<feature type="transmembrane region" description="Helical" evidence="1">
    <location>
        <begin position="350"/>
        <end position="379"/>
    </location>
</feature>
<feature type="transmembrane region" description="Helical" evidence="1">
    <location>
        <begin position="318"/>
        <end position="338"/>
    </location>
</feature>
<dbReference type="OrthoDB" id="323501at2759"/>
<feature type="transmembrane region" description="Helical" evidence="1">
    <location>
        <begin position="100"/>
        <end position="123"/>
    </location>
</feature>
<protein>
    <submittedName>
        <fullName evidence="2">Uncharacterized protein</fullName>
    </submittedName>
</protein>
<feature type="transmembrane region" description="Helical" evidence="1">
    <location>
        <begin position="59"/>
        <end position="79"/>
    </location>
</feature>
<keyword evidence="3" id="KW-1185">Reference proteome</keyword>
<evidence type="ECO:0000313" key="3">
    <source>
        <dbReference type="Proteomes" id="UP000187209"/>
    </source>
</evidence>
<reference evidence="2 3" key="1">
    <citation type="submission" date="2016-11" db="EMBL/GenBank/DDBJ databases">
        <title>The macronuclear genome of Stentor coeruleus: a giant cell with tiny introns.</title>
        <authorList>
            <person name="Slabodnick M."/>
            <person name="Ruby J.G."/>
            <person name="Reiff S.B."/>
            <person name="Swart E.C."/>
            <person name="Gosai S."/>
            <person name="Prabakaran S."/>
            <person name="Witkowska E."/>
            <person name="Larue G.E."/>
            <person name="Fisher S."/>
            <person name="Freeman R.M."/>
            <person name="Gunawardena J."/>
            <person name="Chu W."/>
            <person name="Stover N.A."/>
            <person name="Gregory B.D."/>
            <person name="Nowacki M."/>
            <person name="Derisi J."/>
            <person name="Roy S.W."/>
            <person name="Marshall W.F."/>
            <person name="Sood P."/>
        </authorList>
    </citation>
    <scope>NUCLEOTIDE SEQUENCE [LARGE SCALE GENOMIC DNA]</scope>
    <source>
        <strain evidence="2">WM001</strain>
    </source>
</reference>
<organism evidence="2 3">
    <name type="scientific">Stentor coeruleus</name>
    <dbReference type="NCBI Taxonomy" id="5963"/>
    <lineage>
        <taxon>Eukaryota</taxon>
        <taxon>Sar</taxon>
        <taxon>Alveolata</taxon>
        <taxon>Ciliophora</taxon>
        <taxon>Postciliodesmatophora</taxon>
        <taxon>Heterotrichea</taxon>
        <taxon>Heterotrichida</taxon>
        <taxon>Stentoridae</taxon>
        <taxon>Stentor</taxon>
    </lineage>
</organism>
<evidence type="ECO:0000256" key="1">
    <source>
        <dbReference type="SAM" id="Phobius"/>
    </source>
</evidence>
<keyword evidence="1" id="KW-1133">Transmembrane helix</keyword>